<sequence length="339" mass="40159">MQRIIYGDLLEVLKRSLKPVDLYNLARTCKRYKKSISIGCIKKSTMDEINRRLGIIFGEDLDEFVAIFRNSKAVITGSFITQCMLGEYWKDSNIKIIVNSDELNEPFDHRQLLRPEFQDAKHKFRNDKKIIKYMFFKYRVVEAMPSNHQCMSNIVFEVNETRIMFETAKQHKYDICKNTYDLDGSIFIYKMNEIFAKRANFQPDCIMHMKYRARGFSFYDICGESVTDYNIWKKLDIDFVKITPYDDRSQEKRLQILSNDRNEYDLHKYVISECWAGNLYIVHGDQIPGSHLVSCFRKRITNACLFKEIYPGVEHLHSFDDNKQTLLVINTFDLLDTIH</sequence>
<name>A0A6C0C9G3_9ZZZZ</name>
<proteinExistence type="predicted"/>
<evidence type="ECO:0008006" key="2">
    <source>
        <dbReference type="Google" id="ProtNLM"/>
    </source>
</evidence>
<dbReference type="EMBL" id="MN739370">
    <property type="protein sequence ID" value="QHT01376.1"/>
    <property type="molecule type" value="Genomic_DNA"/>
</dbReference>
<evidence type="ECO:0000313" key="1">
    <source>
        <dbReference type="EMBL" id="QHT01376.1"/>
    </source>
</evidence>
<reference evidence="1" key="1">
    <citation type="journal article" date="2020" name="Nature">
        <title>Giant virus diversity and host interactions through global metagenomics.</title>
        <authorList>
            <person name="Schulz F."/>
            <person name="Roux S."/>
            <person name="Paez-Espino D."/>
            <person name="Jungbluth S."/>
            <person name="Walsh D.A."/>
            <person name="Denef V.J."/>
            <person name="McMahon K.D."/>
            <person name="Konstantinidis K.T."/>
            <person name="Eloe-Fadrosh E.A."/>
            <person name="Kyrpides N.C."/>
            <person name="Woyke T."/>
        </authorList>
    </citation>
    <scope>NUCLEOTIDE SEQUENCE</scope>
    <source>
        <strain evidence="1">GVMAG-M-3300020192-26</strain>
    </source>
</reference>
<protein>
    <recommendedName>
        <fullName evidence="2">F-box domain-containing protein</fullName>
    </recommendedName>
</protein>
<organism evidence="1">
    <name type="scientific">viral metagenome</name>
    <dbReference type="NCBI Taxonomy" id="1070528"/>
    <lineage>
        <taxon>unclassified sequences</taxon>
        <taxon>metagenomes</taxon>
        <taxon>organismal metagenomes</taxon>
    </lineage>
</organism>
<dbReference type="AlphaFoldDB" id="A0A6C0C9G3"/>
<accession>A0A6C0C9G3</accession>